<reference evidence="2" key="1">
    <citation type="submission" date="2022-04" db="EMBL/GenBank/DDBJ databases">
        <title>A functionally conserved STORR gene fusion in Papaver species that diverged 16.8 million years ago.</title>
        <authorList>
            <person name="Catania T."/>
        </authorList>
    </citation>
    <scope>NUCLEOTIDE SEQUENCE</scope>
    <source>
        <strain evidence="2">S-188037</strain>
    </source>
</reference>
<comment type="caution">
    <text evidence="2">The sequence shown here is derived from an EMBL/GenBank/DDBJ whole genome shotgun (WGS) entry which is preliminary data.</text>
</comment>
<organism evidence="2 3">
    <name type="scientific">Papaver atlanticum</name>
    <dbReference type="NCBI Taxonomy" id="357466"/>
    <lineage>
        <taxon>Eukaryota</taxon>
        <taxon>Viridiplantae</taxon>
        <taxon>Streptophyta</taxon>
        <taxon>Embryophyta</taxon>
        <taxon>Tracheophyta</taxon>
        <taxon>Spermatophyta</taxon>
        <taxon>Magnoliopsida</taxon>
        <taxon>Ranunculales</taxon>
        <taxon>Papaveraceae</taxon>
        <taxon>Papaveroideae</taxon>
        <taxon>Papaver</taxon>
    </lineage>
</organism>
<keyword evidence="3" id="KW-1185">Reference proteome</keyword>
<evidence type="ECO:0000313" key="3">
    <source>
        <dbReference type="Proteomes" id="UP001202328"/>
    </source>
</evidence>
<accession>A0AAD4X5S2</accession>
<dbReference type="AlphaFoldDB" id="A0AAD4X5S2"/>
<keyword evidence="1" id="KW-0732">Signal</keyword>
<proteinExistence type="predicted"/>
<feature type="chain" id="PRO_5042095346" description="Secreted protein" evidence="1">
    <location>
        <begin position="19"/>
        <end position="66"/>
    </location>
</feature>
<evidence type="ECO:0008006" key="4">
    <source>
        <dbReference type="Google" id="ProtNLM"/>
    </source>
</evidence>
<protein>
    <recommendedName>
        <fullName evidence="4">Secreted protein</fullName>
    </recommendedName>
</protein>
<name>A0AAD4X5S2_9MAGN</name>
<evidence type="ECO:0000256" key="1">
    <source>
        <dbReference type="SAM" id="SignalP"/>
    </source>
</evidence>
<sequence length="66" mass="7634">MLPLKGLLLLQVLGYQSSTSPDIFLRDERLEIRLWSPFFRCHEYNDVVIHCNSGGSECLILTIIIR</sequence>
<evidence type="ECO:0000313" key="2">
    <source>
        <dbReference type="EMBL" id="KAI3842237.1"/>
    </source>
</evidence>
<dbReference type="Proteomes" id="UP001202328">
    <property type="component" value="Unassembled WGS sequence"/>
</dbReference>
<feature type="signal peptide" evidence="1">
    <location>
        <begin position="1"/>
        <end position="18"/>
    </location>
</feature>
<dbReference type="EMBL" id="JAJJMB010017069">
    <property type="protein sequence ID" value="KAI3842237.1"/>
    <property type="molecule type" value="Genomic_DNA"/>
</dbReference>
<gene>
    <name evidence="2" type="ORF">MKW98_026027</name>
</gene>